<evidence type="ECO:0000313" key="2">
    <source>
        <dbReference type="EMBL" id="ACV29094.1"/>
    </source>
</evidence>
<dbReference type="SUPFAM" id="SSF53474">
    <property type="entry name" value="alpha/beta-Hydrolases"/>
    <property type="match status" value="1"/>
</dbReference>
<dbReference type="Proteomes" id="UP000002294">
    <property type="component" value="Chromosome"/>
</dbReference>
<accession>C7RHY3</accession>
<protein>
    <submittedName>
        <fullName evidence="2">Alpha/beta hydrolase fold protein</fullName>
    </submittedName>
</protein>
<proteinExistence type="predicted"/>
<evidence type="ECO:0000259" key="1">
    <source>
        <dbReference type="Pfam" id="PF00561"/>
    </source>
</evidence>
<dbReference type="HOGENOM" id="CLU_020336_50_5_9"/>
<dbReference type="STRING" id="525919.Apre_1067"/>
<dbReference type="InterPro" id="IPR029058">
    <property type="entry name" value="AB_hydrolase_fold"/>
</dbReference>
<name>C7RHY3_ANAPD</name>
<gene>
    <name evidence="2" type="ordered locus">Apre_1067</name>
</gene>
<dbReference type="EMBL" id="CP001708">
    <property type="protein sequence ID" value="ACV29094.1"/>
    <property type="molecule type" value="Genomic_DNA"/>
</dbReference>
<feature type="domain" description="AB hydrolase-1" evidence="1">
    <location>
        <begin position="25"/>
        <end position="121"/>
    </location>
</feature>
<dbReference type="InterPro" id="IPR050471">
    <property type="entry name" value="AB_hydrolase"/>
</dbReference>
<dbReference type="PANTHER" id="PTHR43433">
    <property type="entry name" value="HYDROLASE, ALPHA/BETA FOLD FAMILY PROTEIN"/>
    <property type="match status" value="1"/>
</dbReference>
<dbReference type="GO" id="GO:0004806">
    <property type="term" value="F:triacylglycerol lipase activity"/>
    <property type="evidence" value="ECO:0007669"/>
    <property type="project" value="TreeGrafter"/>
</dbReference>
<dbReference type="PANTHER" id="PTHR43433:SF5">
    <property type="entry name" value="AB HYDROLASE-1 DOMAIN-CONTAINING PROTEIN"/>
    <property type="match status" value="1"/>
</dbReference>
<keyword evidence="2" id="KW-0378">Hydrolase</keyword>
<dbReference type="RefSeq" id="WP_015777997.1">
    <property type="nucleotide sequence ID" value="NC_013171.1"/>
</dbReference>
<dbReference type="Gene3D" id="3.40.50.1820">
    <property type="entry name" value="alpha/beta hydrolase"/>
    <property type="match status" value="1"/>
</dbReference>
<dbReference type="Pfam" id="PF00561">
    <property type="entry name" value="Abhydrolase_1"/>
    <property type="match status" value="1"/>
</dbReference>
<dbReference type="AlphaFoldDB" id="C7RHY3"/>
<sequence length="239" mass="27245">MKKGMIKLNDGTEIFYKELGAGENLFLLHGNGGDSSYFEYNIGALSRRFHLYLIDFRDHGRSDNARDKLTFDLMASDLKEIFDKLSIKKANVLGFSDGANLALLFTIRYPALVEKLILNAPNIRFSGTRLLSRIISLGENIFWNILPFFKRNKRVAALLLKDLRLNKTDLGDIKSEVLIIVGSFDLIRLDHVKNISESIDRSRLVIVKKAGHKLARSHPYLFNKLVVEFMEGNNEQISK</sequence>
<reference evidence="2 3" key="1">
    <citation type="journal article" date="2009" name="Stand. Genomic Sci.">
        <title>Complete genome sequence of Anaerococcus prevotii type strain (PC1).</title>
        <authorList>
            <person name="Labutti K."/>
            <person name="Pukall R."/>
            <person name="Steenblock K."/>
            <person name="Glavina Del Rio T."/>
            <person name="Tice H."/>
            <person name="Copeland A."/>
            <person name="Cheng J.F."/>
            <person name="Lucas S."/>
            <person name="Chen F."/>
            <person name="Nolan M."/>
            <person name="Bruce D."/>
            <person name="Goodwin L."/>
            <person name="Pitluck S."/>
            <person name="Ivanova N."/>
            <person name="Mavromatis K."/>
            <person name="Ovchinnikova G."/>
            <person name="Pati A."/>
            <person name="Chen A."/>
            <person name="Palaniappan K."/>
            <person name="Land M."/>
            <person name="Hauser L."/>
            <person name="Chang Y.J."/>
            <person name="Jeffries C.D."/>
            <person name="Chain P."/>
            <person name="Saunders E."/>
            <person name="Brettin T."/>
            <person name="Detter J.C."/>
            <person name="Han C."/>
            <person name="Goker M."/>
            <person name="Bristow J."/>
            <person name="Eisen J.A."/>
            <person name="Markowitz V."/>
            <person name="Hugenholtz P."/>
            <person name="Kyrpides N.C."/>
            <person name="Klenk H.P."/>
            <person name="Lapidus A."/>
        </authorList>
    </citation>
    <scope>NUCLEOTIDE SEQUENCE [LARGE SCALE GENOMIC DNA]</scope>
    <source>
        <strain evidence="3">ATCC 9321 / DSM 20548 / JCM 6508 / NCTC 11806 / PC1</strain>
    </source>
</reference>
<dbReference type="InterPro" id="IPR000073">
    <property type="entry name" value="AB_hydrolase_1"/>
</dbReference>
<evidence type="ECO:0000313" key="3">
    <source>
        <dbReference type="Proteomes" id="UP000002294"/>
    </source>
</evidence>
<dbReference type="eggNOG" id="COG0596">
    <property type="taxonomic scope" value="Bacteria"/>
</dbReference>
<dbReference type="OrthoDB" id="9776303at2"/>
<dbReference type="GO" id="GO:0046503">
    <property type="term" value="P:glycerolipid catabolic process"/>
    <property type="evidence" value="ECO:0007669"/>
    <property type="project" value="TreeGrafter"/>
</dbReference>
<organism evidence="2 3">
    <name type="scientific">Anaerococcus prevotii (strain ATCC 9321 / DSM 20548 / JCM 6508 / NCTC 11806 / PC1)</name>
    <name type="common">Peptostreptococcus prevotii</name>
    <name type="synonym">Peptococcus prevotii</name>
    <dbReference type="NCBI Taxonomy" id="525919"/>
    <lineage>
        <taxon>Bacteria</taxon>
        <taxon>Bacillati</taxon>
        <taxon>Bacillota</taxon>
        <taxon>Tissierellia</taxon>
        <taxon>Tissierellales</taxon>
        <taxon>Peptoniphilaceae</taxon>
        <taxon>Anaerococcus</taxon>
    </lineage>
</organism>
<keyword evidence="3" id="KW-1185">Reference proteome</keyword>
<dbReference type="KEGG" id="apr:Apre_1067"/>